<evidence type="ECO:0000256" key="1">
    <source>
        <dbReference type="SAM" id="MobiDB-lite"/>
    </source>
</evidence>
<feature type="region of interest" description="Disordered" evidence="1">
    <location>
        <begin position="77"/>
        <end position="109"/>
    </location>
</feature>
<reference evidence="2" key="2">
    <citation type="journal article" date="2023" name="Int. J. Mol. Sci.">
        <title>De Novo Assembly and Annotation of 11 Diverse Shrub Willow (Salix) Genomes Reveals Novel Gene Organization in Sex-Linked Regions.</title>
        <authorList>
            <person name="Hyden B."/>
            <person name="Feng K."/>
            <person name="Yates T.B."/>
            <person name="Jawdy S."/>
            <person name="Cereghino C."/>
            <person name="Smart L.B."/>
            <person name="Muchero W."/>
        </authorList>
    </citation>
    <scope>NUCLEOTIDE SEQUENCE [LARGE SCALE GENOMIC DNA]</scope>
    <source>
        <tissue evidence="2">Shoot tip</tissue>
    </source>
</reference>
<dbReference type="EMBL" id="JAPFFL010000013">
    <property type="protein sequence ID" value="KAJ6683772.1"/>
    <property type="molecule type" value="Genomic_DNA"/>
</dbReference>
<evidence type="ECO:0000313" key="2">
    <source>
        <dbReference type="EMBL" id="KAJ6683772.1"/>
    </source>
</evidence>
<sequence>MGARRRPVLAKTNDTGQKFTAIWNSKPKPERVRRNGETGAKKYRPQITTASAMRIRYAMWCAWRGFKPLRLKRRAQFPGSAETSRCHRKKRVVRKAGDDRHIKLGRQNK</sequence>
<protein>
    <submittedName>
        <fullName evidence="2">Uncharacterized protein</fullName>
    </submittedName>
</protein>
<organism evidence="2 3">
    <name type="scientific">Salix viminalis</name>
    <name type="common">Common osier</name>
    <name type="synonym">Basket willow</name>
    <dbReference type="NCBI Taxonomy" id="40686"/>
    <lineage>
        <taxon>Eukaryota</taxon>
        <taxon>Viridiplantae</taxon>
        <taxon>Streptophyta</taxon>
        <taxon>Embryophyta</taxon>
        <taxon>Tracheophyta</taxon>
        <taxon>Spermatophyta</taxon>
        <taxon>Magnoliopsida</taxon>
        <taxon>eudicotyledons</taxon>
        <taxon>Gunneridae</taxon>
        <taxon>Pentapetalae</taxon>
        <taxon>rosids</taxon>
        <taxon>fabids</taxon>
        <taxon>Malpighiales</taxon>
        <taxon>Salicaceae</taxon>
        <taxon>Saliceae</taxon>
        <taxon>Salix</taxon>
    </lineage>
</organism>
<dbReference type="AlphaFoldDB" id="A0A9Q0P8W3"/>
<keyword evidence="3" id="KW-1185">Reference proteome</keyword>
<evidence type="ECO:0000313" key="3">
    <source>
        <dbReference type="Proteomes" id="UP001151529"/>
    </source>
</evidence>
<name>A0A9Q0P8W3_SALVM</name>
<comment type="caution">
    <text evidence="2">The sequence shown here is derived from an EMBL/GenBank/DDBJ whole genome shotgun (WGS) entry which is preliminary data.</text>
</comment>
<reference evidence="2" key="1">
    <citation type="submission" date="2022-11" db="EMBL/GenBank/DDBJ databases">
        <authorList>
            <person name="Hyden B.L."/>
            <person name="Feng K."/>
            <person name="Yates T."/>
            <person name="Jawdy S."/>
            <person name="Smart L.B."/>
            <person name="Muchero W."/>
        </authorList>
    </citation>
    <scope>NUCLEOTIDE SEQUENCE</scope>
    <source>
        <tissue evidence="2">Shoot tip</tissue>
    </source>
</reference>
<dbReference type="Proteomes" id="UP001151529">
    <property type="component" value="Chromosome 17"/>
</dbReference>
<proteinExistence type="predicted"/>
<accession>A0A9Q0P8W3</accession>
<gene>
    <name evidence="2" type="ORF">OIU85_007465</name>
</gene>